<dbReference type="GeneID" id="115624707"/>
<keyword evidence="3" id="KW-1185">Reference proteome</keyword>
<dbReference type="SMART" id="SM00015">
    <property type="entry name" value="IQ"/>
    <property type="match status" value="2"/>
</dbReference>
<dbReference type="AlphaFoldDB" id="A0A6J2THA2"/>
<evidence type="ECO:0000313" key="3">
    <source>
        <dbReference type="Proteomes" id="UP000504634"/>
    </source>
</evidence>
<dbReference type="PANTHER" id="PTHR14690">
    <property type="entry name" value="IQ MOTIF CONTAINING WITH AAA DOMAIN 1"/>
    <property type="match status" value="1"/>
</dbReference>
<dbReference type="GO" id="GO:0005524">
    <property type="term" value="F:ATP binding"/>
    <property type="evidence" value="ECO:0007669"/>
    <property type="project" value="InterPro"/>
</dbReference>
<dbReference type="GO" id="GO:0016887">
    <property type="term" value="F:ATP hydrolysis activity"/>
    <property type="evidence" value="ECO:0007669"/>
    <property type="project" value="InterPro"/>
</dbReference>
<dbReference type="Proteomes" id="UP000504634">
    <property type="component" value="Unplaced"/>
</dbReference>
<reference evidence="4" key="1">
    <citation type="submission" date="2025-08" db="UniProtKB">
        <authorList>
            <consortium name="RefSeq"/>
        </authorList>
    </citation>
    <scope>IDENTIFICATION</scope>
    <source>
        <strain evidence="4">11010-0011.00</strain>
        <tissue evidence="4">Whole body</tissue>
    </source>
</reference>
<dbReference type="PROSITE" id="PS50096">
    <property type="entry name" value="IQ"/>
    <property type="match status" value="1"/>
</dbReference>
<feature type="coiled-coil region" evidence="1">
    <location>
        <begin position="399"/>
        <end position="437"/>
    </location>
</feature>
<organism evidence="3 4">
    <name type="scientific">Drosophila lebanonensis</name>
    <name type="common">Fruit fly</name>
    <name type="synonym">Scaptodrosophila lebanonensis</name>
    <dbReference type="NCBI Taxonomy" id="7225"/>
    <lineage>
        <taxon>Eukaryota</taxon>
        <taxon>Metazoa</taxon>
        <taxon>Ecdysozoa</taxon>
        <taxon>Arthropoda</taxon>
        <taxon>Hexapoda</taxon>
        <taxon>Insecta</taxon>
        <taxon>Pterygota</taxon>
        <taxon>Neoptera</taxon>
        <taxon>Endopterygota</taxon>
        <taxon>Diptera</taxon>
        <taxon>Brachycera</taxon>
        <taxon>Muscomorpha</taxon>
        <taxon>Ephydroidea</taxon>
        <taxon>Drosophilidae</taxon>
        <taxon>Scaptodrosophila</taxon>
    </lineage>
</organism>
<keyword evidence="1" id="KW-0175">Coiled coil</keyword>
<dbReference type="InterPro" id="IPR000048">
    <property type="entry name" value="IQ_motif_EF-hand-BS"/>
</dbReference>
<dbReference type="InterPro" id="IPR027417">
    <property type="entry name" value="P-loop_NTPase"/>
</dbReference>
<proteinExistence type="predicted"/>
<dbReference type="PANTHER" id="PTHR14690:SF9">
    <property type="entry name" value="GH08353P"/>
    <property type="match status" value="1"/>
</dbReference>
<sequence>MSFDLCHKFWVATRKDLNQLIKRQNRLKKIEPPEDSALSFKIFSELYVLYVELVNKLSFIYHHTFQVQKRAVVRVLVESATQQLMKLKEELKNMELSEYVYIDQALIARKLTPRDLVIWRSPQFLYRRPLDAQNILTDNKLYMNDEEKEEKAAKEWEKVTEAVTLIQAHERARRARVYMSNILYDKKKYLKVYQRKKISYSFTFKPDQAMSIPVKRTIFNADFLKPDAACDDLRNRDDNIEPPIDEEEVKRMNKIRNDAASKIQSWWRTYKTRKIFKIKRKFKEELYGMKKTRRVVRPNLFANSVLEMYKNEMLKKKLDEDFEKLIADERVRLLQMRTPWMMEDISDHIRAWFREFYDKTGNFHPYPDPVKTGTVLVVIDETMTPLEFQDTLNKKPMTKEEKKKLAEKRKAEKKKLKEKLKKQKMKEAKRRKKLKDAGIIDVGYELSSSKAIEKIETTMKAFGIDWRNIDEYLNKNHDPIKDWVTQEELAKIHQELRGLVDEYMRVEYELLRKALAKDTKTKYKAQKVRKAKPKKEKKKKVPKDMTADRTLDSLYEELKSEGIIEEVSHRDFDEFIADFNFVADDTRDEDRLTTVGPAKGDIKMIIQDCMLGMGEFAIPKPKSILLIGPLNSGKKLLSNIIASELDAVFFNLSPEKTFKYADDMKYFLHVVMKVARAFQPSILYVEEAHRLYWKKIPPDQVEINPRLLGPSIAKKILKPIKKDDKIILLGTSSMPWSAKGKLKRAFQKVVLIPKCDYGTSFLLWLELMTENAADDMEDYTYSALAKVLQAYNSGDITSNVAETLDIERRRRLKNDPLDPHEFLECFLSKTDTPIFPPDAKLMEKFNKWFGKSNKFQKMRRKFMAKKMAKDKKKK</sequence>
<name>A0A6J2THA2_DROLE</name>
<dbReference type="InterPro" id="IPR052267">
    <property type="entry name" value="N-DRC_Component"/>
</dbReference>
<dbReference type="OrthoDB" id="6616786at2759"/>
<dbReference type="SUPFAM" id="SSF52540">
    <property type="entry name" value="P-loop containing nucleoside triphosphate hydrolases"/>
    <property type="match status" value="1"/>
</dbReference>
<dbReference type="CDD" id="cd23767">
    <property type="entry name" value="IQCD"/>
    <property type="match status" value="1"/>
</dbReference>
<protein>
    <submittedName>
        <fullName evidence="4">Dynein regulatory complex protein 11</fullName>
    </submittedName>
</protein>
<gene>
    <name evidence="4" type="primary">LOC115624707</name>
</gene>
<evidence type="ECO:0000256" key="1">
    <source>
        <dbReference type="SAM" id="Coils"/>
    </source>
</evidence>
<evidence type="ECO:0000313" key="4">
    <source>
        <dbReference type="RefSeq" id="XP_030375389.1"/>
    </source>
</evidence>
<dbReference type="Pfam" id="PF00004">
    <property type="entry name" value="AAA"/>
    <property type="match status" value="1"/>
</dbReference>
<dbReference type="Gene3D" id="1.10.8.60">
    <property type="match status" value="1"/>
</dbReference>
<feature type="domain" description="ATPase AAA-type core" evidence="2">
    <location>
        <begin position="624"/>
        <end position="753"/>
    </location>
</feature>
<dbReference type="RefSeq" id="XP_030375389.1">
    <property type="nucleotide sequence ID" value="XM_030519529.1"/>
</dbReference>
<dbReference type="Pfam" id="PF00612">
    <property type="entry name" value="IQ"/>
    <property type="match status" value="1"/>
</dbReference>
<dbReference type="Gene3D" id="3.40.50.300">
    <property type="entry name" value="P-loop containing nucleotide triphosphate hydrolases"/>
    <property type="match status" value="1"/>
</dbReference>
<accession>A0A6J2THA2</accession>
<evidence type="ECO:0000259" key="2">
    <source>
        <dbReference type="Pfam" id="PF00004"/>
    </source>
</evidence>
<dbReference type="InterPro" id="IPR003959">
    <property type="entry name" value="ATPase_AAA_core"/>
</dbReference>